<evidence type="ECO:0000256" key="2">
    <source>
        <dbReference type="SAM" id="Phobius"/>
    </source>
</evidence>
<feature type="transmembrane region" description="Helical" evidence="2">
    <location>
        <begin position="77"/>
        <end position="100"/>
    </location>
</feature>
<organism evidence="3 4">
    <name type="scientific">Trametes pubescens</name>
    <name type="common">White-rot fungus</name>
    <dbReference type="NCBI Taxonomy" id="154538"/>
    <lineage>
        <taxon>Eukaryota</taxon>
        <taxon>Fungi</taxon>
        <taxon>Dikarya</taxon>
        <taxon>Basidiomycota</taxon>
        <taxon>Agaricomycotina</taxon>
        <taxon>Agaricomycetes</taxon>
        <taxon>Polyporales</taxon>
        <taxon>Polyporaceae</taxon>
        <taxon>Trametes</taxon>
    </lineage>
</organism>
<reference evidence="3 4" key="1">
    <citation type="submission" date="2016-10" db="EMBL/GenBank/DDBJ databases">
        <title>Genome sequence of the basidiomycete white-rot fungus Trametes pubescens.</title>
        <authorList>
            <person name="Makela M.R."/>
            <person name="Granchi Z."/>
            <person name="Peng M."/>
            <person name="De Vries R.P."/>
            <person name="Grigoriev I."/>
            <person name="Riley R."/>
            <person name="Hilden K."/>
        </authorList>
    </citation>
    <scope>NUCLEOTIDE SEQUENCE [LARGE SCALE GENOMIC DNA]</scope>
    <source>
        <strain evidence="3 4">FBCC735</strain>
    </source>
</reference>
<accession>A0A1M2V799</accession>
<dbReference type="EMBL" id="MNAD01001613">
    <property type="protein sequence ID" value="OJT03427.1"/>
    <property type="molecule type" value="Genomic_DNA"/>
</dbReference>
<feature type="compositionally biased region" description="Low complexity" evidence="1">
    <location>
        <begin position="114"/>
        <end position="133"/>
    </location>
</feature>
<evidence type="ECO:0000313" key="4">
    <source>
        <dbReference type="Proteomes" id="UP000184267"/>
    </source>
</evidence>
<feature type="region of interest" description="Disordered" evidence="1">
    <location>
        <begin position="112"/>
        <end position="133"/>
    </location>
</feature>
<name>A0A1M2V799_TRAPU</name>
<dbReference type="Proteomes" id="UP000184267">
    <property type="component" value="Unassembled WGS sequence"/>
</dbReference>
<dbReference type="OrthoDB" id="2755242at2759"/>
<sequence length="223" mass="24771">MVRRDPDNTLPEHIVLTIVVTLTEPSALRPTSNSAVAEMMSRDVLPTATPQMLGDDCPMSEVAPVYANTSNVVVRSLAGIGAATLGVLIIVMVAFVFWRYHRIRASILRRPCKSDSMSPSEPRSRRSSPSLSPTPVTPYLYDCTSVSEFPGREIPGSWFYHDHDHDHDRERPPSYTTELPVPVLLTPIPARQKRASVIVQNARRSTLTPIDLDAEFAQQGYAY</sequence>
<protein>
    <submittedName>
        <fullName evidence="3">Uncharacterized protein</fullName>
    </submittedName>
</protein>
<comment type="caution">
    <text evidence="3">The sequence shown here is derived from an EMBL/GenBank/DDBJ whole genome shotgun (WGS) entry which is preliminary data.</text>
</comment>
<keyword evidence="2" id="KW-1133">Transmembrane helix</keyword>
<proteinExistence type="predicted"/>
<keyword evidence="4" id="KW-1185">Reference proteome</keyword>
<dbReference type="AlphaFoldDB" id="A0A1M2V799"/>
<keyword evidence="2" id="KW-0472">Membrane</keyword>
<dbReference type="OMA" id="VFWRYHR"/>
<gene>
    <name evidence="3" type="ORF">TRAPUB_5914</name>
</gene>
<evidence type="ECO:0000313" key="3">
    <source>
        <dbReference type="EMBL" id="OJT03427.1"/>
    </source>
</evidence>
<evidence type="ECO:0000256" key="1">
    <source>
        <dbReference type="SAM" id="MobiDB-lite"/>
    </source>
</evidence>
<keyword evidence="2" id="KW-0812">Transmembrane</keyword>